<feature type="region of interest" description="Disordered" evidence="1">
    <location>
        <begin position="235"/>
        <end position="303"/>
    </location>
</feature>
<feature type="non-terminal residue" evidence="2">
    <location>
        <position position="303"/>
    </location>
</feature>
<feature type="compositionally biased region" description="Basic and acidic residues" evidence="1">
    <location>
        <begin position="56"/>
        <end position="66"/>
    </location>
</feature>
<protein>
    <submittedName>
        <fullName evidence="2">Kinesin-like protein</fullName>
    </submittedName>
</protein>
<feature type="region of interest" description="Disordered" evidence="1">
    <location>
        <begin position="139"/>
        <end position="218"/>
    </location>
</feature>
<gene>
    <name evidence="2" type="primary">SMY2_1</name>
    <name evidence="2" type="ORF">V5O48_005188</name>
</gene>
<sequence>MSTTTMHFGPEWMRPKQQSVSRTQPPPPSPPPAAIPQTPNASSYSALVSPAPPAQPEKRDEAHPFRYSKEEMLRIYKEGGKGGLGLEVERWEGVVREVGTDPIGLREMGDAEKKLFTNSLNSDLRRRQSNDYLNLNTQNLERPRLTHSSTGSATGSPLRERYGSMGIIPRRRDSTDQAPTLAPRKLSLSGQQPLGSPRDVGLPSPRRLGHTPSFDGVLNGGESWVARRRASEGLGKIAGVTREPSGEENEIREEEEEGRAEADKETKPQETSVPLAQSGPPTEGSGIALQRPEDITNGIAQLS</sequence>
<organism evidence="2 3">
    <name type="scientific">Marasmius crinis-equi</name>
    <dbReference type="NCBI Taxonomy" id="585013"/>
    <lineage>
        <taxon>Eukaryota</taxon>
        <taxon>Fungi</taxon>
        <taxon>Dikarya</taxon>
        <taxon>Basidiomycota</taxon>
        <taxon>Agaricomycotina</taxon>
        <taxon>Agaricomycetes</taxon>
        <taxon>Agaricomycetidae</taxon>
        <taxon>Agaricales</taxon>
        <taxon>Marasmiineae</taxon>
        <taxon>Marasmiaceae</taxon>
        <taxon>Marasmius</taxon>
    </lineage>
</organism>
<feature type="compositionally biased region" description="Basic and acidic residues" evidence="1">
    <location>
        <begin position="259"/>
        <end position="268"/>
    </location>
</feature>
<feature type="compositionally biased region" description="Acidic residues" evidence="1">
    <location>
        <begin position="246"/>
        <end position="258"/>
    </location>
</feature>
<accession>A0ABR3FN22</accession>
<feature type="region of interest" description="Disordered" evidence="1">
    <location>
        <begin position="1"/>
        <end position="66"/>
    </location>
</feature>
<evidence type="ECO:0000313" key="3">
    <source>
        <dbReference type="Proteomes" id="UP001465976"/>
    </source>
</evidence>
<comment type="caution">
    <text evidence="2">The sequence shown here is derived from an EMBL/GenBank/DDBJ whole genome shotgun (WGS) entry which is preliminary data.</text>
</comment>
<reference evidence="2 3" key="1">
    <citation type="submission" date="2024-02" db="EMBL/GenBank/DDBJ databases">
        <title>A draft genome for the cacao thread blight pathogen Marasmius crinis-equi.</title>
        <authorList>
            <person name="Cohen S.P."/>
            <person name="Baruah I.K."/>
            <person name="Amoako-Attah I."/>
            <person name="Bukari Y."/>
            <person name="Meinhardt L.W."/>
            <person name="Bailey B.A."/>
        </authorList>
    </citation>
    <scope>NUCLEOTIDE SEQUENCE [LARGE SCALE GENOMIC DNA]</scope>
    <source>
        <strain evidence="2 3">GH-76</strain>
    </source>
</reference>
<dbReference type="Proteomes" id="UP001465976">
    <property type="component" value="Unassembled WGS sequence"/>
</dbReference>
<evidence type="ECO:0000313" key="2">
    <source>
        <dbReference type="EMBL" id="KAL0576818.1"/>
    </source>
</evidence>
<name>A0ABR3FN22_9AGAR</name>
<dbReference type="EMBL" id="JBAHYK010000197">
    <property type="protein sequence ID" value="KAL0576818.1"/>
    <property type="molecule type" value="Genomic_DNA"/>
</dbReference>
<feature type="compositionally biased region" description="Pro residues" evidence="1">
    <location>
        <begin position="24"/>
        <end position="34"/>
    </location>
</feature>
<proteinExistence type="predicted"/>
<evidence type="ECO:0000256" key="1">
    <source>
        <dbReference type="SAM" id="MobiDB-lite"/>
    </source>
</evidence>
<keyword evidence="3" id="KW-1185">Reference proteome</keyword>
<feature type="compositionally biased region" description="Polar residues" evidence="1">
    <location>
        <begin position="139"/>
        <end position="155"/>
    </location>
</feature>